<evidence type="ECO:0000313" key="2">
    <source>
        <dbReference type="EMBL" id="MDM8200227.1"/>
    </source>
</evidence>
<keyword evidence="1" id="KW-0812">Transmembrane</keyword>
<organism evidence="2 3">
    <name type="scientific">Allofournierella massiliensis</name>
    <dbReference type="NCBI Taxonomy" id="1650663"/>
    <lineage>
        <taxon>Bacteria</taxon>
        <taxon>Bacillati</taxon>
        <taxon>Bacillota</taxon>
        <taxon>Clostridia</taxon>
        <taxon>Eubacteriales</taxon>
        <taxon>Oscillospiraceae</taxon>
        <taxon>Allofournierella</taxon>
    </lineage>
</organism>
<dbReference type="EMBL" id="JAUDCL010000003">
    <property type="protein sequence ID" value="MDM8200227.1"/>
    <property type="molecule type" value="Genomic_DNA"/>
</dbReference>
<feature type="transmembrane region" description="Helical" evidence="1">
    <location>
        <begin position="172"/>
        <end position="196"/>
    </location>
</feature>
<keyword evidence="1" id="KW-1133">Transmembrane helix</keyword>
<sequence length="278" mass="31674">MSYFVSDVKKIYKNRLVQITLLLFIIVAVSDPLFVRFVYGGQPGFSEQVGANPFQFWLLMNSSGWGHTVYRTLLFVFPVLSTGLIFFNERKTSIYELLIVRKSRTQYLISKIGSVFIVTLFNFLLIFIVNLIVTHLCFSADAPLTEQYNFLIPKEETFARNLYQISPIMMELAYSFLNALAIALMSVLVLGIHMIFRFQNRLIAFLAPFLILYAVNYAEGLLLANYMQYNLSIIIQPRAASALSTCITMADVVLVFISLFAVDVIVAFIGCRRNRDAL</sequence>
<accession>A0ABT7UMV6</accession>
<evidence type="ECO:0000313" key="3">
    <source>
        <dbReference type="Proteomes" id="UP001529380"/>
    </source>
</evidence>
<proteinExistence type="predicted"/>
<feature type="transmembrane region" description="Helical" evidence="1">
    <location>
        <begin position="108"/>
        <end position="133"/>
    </location>
</feature>
<dbReference type="RefSeq" id="WP_289599115.1">
    <property type="nucleotide sequence ID" value="NZ_JAUDCL010000003.1"/>
</dbReference>
<evidence type="ECO:0000256" key="1">
    <source>
        <dbReference type="SAM" id="Phobius"/>
    </source>
</evidence>
<feature type="transmembrane region" description="Helical" evidence="1">
    <location>
        <begin position="21"/>
        <end position="39"/>
    </location>
</feature>
<feature type="transmembrane region" description="Helical" evidence="1">
    <location>
        <begin position="203"/>
        <end position="227"/>
    </location>
</feature>
<feature type="transmembrane region" description="Helical" evidence="1">
    <location>
        <begin position="68"/>
        <end position="87"/>
    </location>
</feature>
<feature type="transmembrane region" description="Helical" evidence="1">
    <location>
        <begin position="247"/>
        <end position="271"/>
    </location>
</feature>
<comment type="caution">
    <text evidence="2">The sequence shown here is derived from an EMBL/GenBank/DDBJ whole genome shotgun (WGS) entry which is preliminary data.</text>
</comment>
<dbReference type="Proteomes" id="UP001529380">
    <property type="component" value="Unassembled WGS sequence"/>
</dbReference>
<reference evidence="2 3" key="1">
    <citation type="submission" date="2023-06" db="EMBL/GenBank/DDBJ databases">
        <title>Identification and characterization of horizontal gene transfer across gut microbiota members of farm animals based on homology search.</title>
        <authorList>
            <person name="Schwarzerova J."/>
            <person name="Nykrynova M."/>
            <person name="Jureckova K."/>
            <person name="Cejkova D."/>
            <person name="Rychlik I."/>
        </authorList>
    </citation>
    <scope>NUCLEOTIDE SEQUENCE [LARGE SCALE GENOMIC DNA]</scope>
    <source>
        <strain evidence="2 3">ET340</strain>
    </source>
</reference>
<protein>
    <recommendedName>
        <fullName evidence="4">ABC transporter permease</fullName>
    </recommendedName>
</protein>
<keyword evidence="1" id="KW-0472">Membrane</keyword>
<keyword evidence="3" id="KW-1185">Reference proteome</keyword>
<gene>
    <name evidence="2" type="ORF">QUW08_02795</name>
</gene>
<name>A0ABT7UMV6_9FIRM</name>
<evidence type="ECO:0008006" key="4">
    <source>
        <dbReference type="Google" id="ProtNLM"/>
    </source>
</evidence>